<keyword evidence="7 13" id="KW-0863">Zinc-finger</keyword>
<name>A2E920_TRIV3</name>
<dbReference type="InterPro" id="IPR001841">
    <property type="entry name" value="Znf_RING"/>
</dbReference>
<dbReference type="STRING" id="5722.A2E920"/>
<comment type="pathway">
    <text evidence="3 14">Protein modification; protein ubiquitination.</text>
</comment>
<keyword evidence="6 14" id="KW-0479">Metal-binding</keyword>
<dbReference type="OrthoDB" id="10266039at2759"/>
<dbReference type="SUPFAM" id="SSF57850">
    <property type="entry name" value="RING/U-box"/>
    <property type="match status" value="1"/>
</dbReference>
<dbReference type="UniPathway" id="UPA00143"/>
<dbReference type="EC" id="2.3.2.27" evidence="14"/>
<dbReference type="Proteomes" id="UP000001542">
    <property type="component" value="Unassembled WGS sequence"/>
</dbReference>
<protein>
    <recommendedName>
        <fullName evidence="14">E3 ubiquitin protein ligase</fullName>
        <ecNumber evidence="14">2.3.2.27</ecNumber>
    </recommendedName>
</protein>
<evidence type="ECO:0000313" key="18">
    <source>
        <dbReference type="EMBL" id="EAY10814.1"/>
    </source>
</evidence>
<reference evidence="18" key="1">
    <citation type="submission" date="2006-10" db="EMBL/GenBank/DDBJ databases">
        <authorList>
            <person name="Amadeo P."/>
            <person name="Zhao Q."/>
            <person name="Wortman J."/>
            <person name="Fraser-Liggett C."/>
            <person name="Carlton J."/>
        </authorList>
    </citation>
    <scope>NUCLEOTIDE SEQUENCE</scope>
    <source>
        <strain evidence="18">G3</strain>
    </source>
</reference>
<evidence type="ECO:0000256" key="2">
    <source>
        <dbReference type="ARBA" id="ARBA00004123"/>
    </source>
</evidence>
<evidence type="ECO:0000256" key="9">
    <source>
        <dbReference type="ARBA" id="ARBA00022833"/>
    </source>
</evidence>
<evidence type="ECO:0000259" key="17">
    <source>
        <dbReference type="PROSITE" id="PS50089"/>
    </source>
</evidence>
<dbReference type="InterPro" id="IPR013083">
    <property type="entry name" value="Znf_RING/FYVE/PHD"/>
</dbReference>
<comment type="subcellular location">
    <subcellularLocation>
        <location evidence="2 14">Nucleus</location>
    </subcellularLocation>
</comment>
<dbReference type="Gene3D" id="3.30.40.10">
    <property type="entry name" value="Zinc/RING finger domain, C3HC4 (zinc finger)"/>
    <property type="match status" value="1"/>
</dbReference>
<evidence type="ECO:0000256" key="6">
    <source>
        <dbReference type="ARBA" id="ARBA00022723"/>
    </source>
</evidence>
<keyword evidence="10 14" id="KW-0156">Chromatin regulator</keyword>
<keyword evidence="8 14" id="KW-0833">Ubl conjugation pathway</keyword>
<accession>A2E920</accession>
<dbReference type="GO" id="GO:0016567">
    <property type="term" value="P:protein ubiquitination"/>
    <property type="evidence" value="ECO:0007669"/>
    <property type="project" value="UniProtKB-UniRule"/>
</dbReference>
<evidence type="ECO:0000256" key="7">
    <source>
        <dbReference type="ARBA" id="ARBA00022771"/>
    </source>
</evidence>
<dbReference type="RefSeq" id="XP_001323037.1">
    <property type="nucleotide sequence ID" value="XM_001323002.1"/>
</dbReference>
<keyword evidence="11 14" id="KW-0175">Coiled coil</keyword>
<evidence type="ECO:0000256" key="8">
    <source>
        <dbReference type="ARBA" id="ARBA00022786"/>
    </source>
</evidence>
<reference evidence="18" key="2">
    <citation type="journal article" date="2007" name="Science">
        <title>Draft genome sequence of the sexually transmitted pathogen Trichomonas vaginalis.</title>
        <authorList>
            <person name="Carlton J.M."/>
            <person name="Hirt R.P."/>
            <person name="Silva J.C."/>
            <person name="Delcher A.L."/>
            <person name="Schatz M."/>
            <person name="Zhao Q."/>
            <person name="Wortman J.R."/>
            <person name="Bidwell S.L."/>
            <person name="Alsmark U.C.M."/>
            <person name="Besteiro S."/>
            <person name="Sicheritz-Ponten T."/>
            <person name="Noel C.J."/>
            <person name="Dacks J.B."/>
            <person name="Foster P.G."/>
            <person name="Simillion C."/>
            <person name="Van de Peer Y."/>
            <person name="Miranda-Saavedra D."/>
            <person name="Barton G.J."/>
            <person name="Westrop G.D."/>
            <person name="Mueller S."/>
            <person name="Dessi D."/>
            <person name="Fiori P.L."/>
            <person name="Ren Q."/>
            <person name="Paulsen I."/>
            <person name="Zhang H."/>
            <person name="Bastida-Corcuera F.D."/>
            <person name="Simoes-Barbosa A."/>
            <person name="Brown M.T."/>
            <person name="Hayes R.D."/>
            <person name="Mukherjee M."/>
            <person name="Okumura C.Y."/>
            <person name="Schneider R."/>
            <person name="Smith A.J."/>
            <person name="Vanacova S."/>
            <person name="Villalvazo M."/>
            <person name="Haas B.J."/>
            <person name="Pertea M."/>
            <person name="Feldblyum T.V."/>
            <person name="Utterback T.R."/>
            <person name="Shu C.L."/>
            <person name="Osoegawa K."/>
            <person name="de Jong P.J."/>
            <person name="Hrdy I."/>
            <person name="Horvathova L."/>
            <person name="Zubacova Z."/>
            <person name="Dolezal P."/>
            <person name="Malik S.B."/>
            <person name="Logsdon J.M. Jr."/>
            <person name="Henze K."/>
            <person name="Gupta A."/>
            <person name="Wang C.C."/>
            <person name="Dunne R.L."/>
            <person name="Upcroft J.A."/>
            <person name="Upcroft P."/>
            <person name="White O."/>
            <person name="Salzberg S.L."/>
            <person name="Tang P."/>
            <person name="Chiu C.-H."/>
            <person name="Lee Y.-S."/>
            <person name="Embley T.M."/>
            <person name="Coombs G.H."/>
            <person name="Mottram J.C."/>
            <person name="Tachezy J."/>
            <person name="Fraser-Liggett C.M."/>
            <person name="Johnson P.J."/>
        </authorList>
    </citation>
    <scope>NUCLEOTIDE SEQUENCE [LARGE SCALE GENOMIC DNA]</scope>
    <source>
        <strain evidence="18">G3</strain>
    </source>
</reference>
<dbReference type="VEuPathDB" id="TrichDB:TVAG_258160"/>
<dbReference type="SMR" id="A2E920"/>
<proteinExistence type="inferred from homology"/>
<organism evidence="18 19">
    <name type="scientific">Trichomonas vaginalis (strain ATCC PRA-98 / G3)</name>
    <dbReference type="NCBI Taxonomy" id="412133"/>
    <lineage>
        <taxon>Eukaryota</taxon>
        <taxon>Metamonada</taxon>
        <taxon>Parabasalia</taxon>
        <taxon>Trichomonadida</taxon>
        <taxon>Trichomonadidae</taxon>
        <taxon>Trichomonas</taxon>
    </lineage>
</organism>
<dbReference type="PROSITE" id="PS50089">
    <property type="entry name" value="ZF_RING_2"/>
    <property type="match status" value="1"/>
</dbReference>
<dbReference type="PANTHER" id="PTHR23163:SF0">
    <property type="entry name" value="E3 UBIQUITIN-PROTEIN LIGASE BRE1"/>
    <property type="match status" value="1"/>
</dbReference>
<comment type="catalytic activity">
    <reaction evidence="1 14">
        <text>S-ubiquitinyl-[E2 ubiquitin-conjugating enzyme]-L-cysteine + [acceptor protein]-L-lysine = [E2 ubiquitin-conjugating enzyme]-L-cysteine + N(6)-ubiquitinyl-[acceptor protein]-L-lysine.</text>
        <dbReference type="EC" id="2.3.2.27"/>
    </reaction>
</comment>
<dbReference type="InParanoid" id="A2E920"/>
<evidence type="ECO:0000256" key="16">
    <source>
        <dbReference type="SAM" id="MobiDB-lite"/>
    </source>
</evidence>
<gene>
    <name evidence="18" type="ORF">TVAG_258160</name>
</gene>
<dbReference type="EMBL" id="DS113331">
    <property type="protein sequence ID" value="EAY10814.1"/>
    <property type="molecule type" value="Genomic_DNA"/>
</dbReference>
<evidence type="ECO:0000256" key="13">
    <source>
        <dbReference type="PROSITE-ProRule" id="PRU00175"/>
    </source>
</evidence>
<dbReference type="GO" id="GO:0006325">
    <property type="term" value="P:chromatin organization"/>
    <property type="evidence" value="ECO:0007669"/>
    <property type="project" value="UniProtKB-KW"/>
</dbReference>
<feature type="coiled-coil region" evidence="15">
    <location>
        <begin position="460"/>
        <end position="524"/>
    </location>
</feature>
<dbReference type="PANTHER" id="PTHR23163">
    <property type="entry name" value="RING FINGER PROTEIN-RELATED"/>
    <property type="match status" value="1"/>
</dbReference>
<dbReference type="KEGG" id="tva:4768750"/>
<evidence type="ECO:0000256" key="11">
    <source>
        <dbReference type="ARBA" id="ARBA00023054"/>
    </source>
</evidence>
<feature type="compositionally biased region" description="Polar residues" evidence="16">
    <location>
        <begin position="169"/>
        <end position="187"/>
    </location>
</feature>
<feature type="region of interest" description="Disordered" evidence="16">
    <location>
        <begin position="1"/>
        <end position="21"/>
    </location>
</feature>
<evidence type="ECO:0000313" key="19">
    <source>
        <dbReference type="Proteomes" id="UP000001542"/>
    </source>
</evidence>
<dbReference type="SMART" id="SM00184">
    <property type="entry name" value="RING"/>
    <property type="match status" value="1"/>
</dbReference>
<dbReference type="GO" id="GO:0008270">
    <property type="term" value="F:zinc ion binding"/>
    <property type="evidence" value="ECO:0007669"/>
    <property type="project" value="UniProtKB-KW"/>
</dbReference>
<evidence type="ECO:0000256" key="14">
    <source>
        <dbReference type="RuleBase" id="RU365038"/>
    </source>
</evidence>
<evidence type="ECO:0000256" key="4">
    <source>
        <dbReference type="ARBA" id="ARBA00005555"/>
    </source>
</evidence>
<dbReference type="GO" id="GO:0005634">
    <property type="term" value="C:nucleus"/>
    <property type="evidence" value="ECO:0000318"/>
    <property type="project" value="GO_Central"/>
</dbReference>
<dbReference type="InterPro" id="IPR013956">
    <property type="entry name" value="E3_ubiquit_lig_Bre1"/>
</dbReference>
<evidence type="ECO:0000256" key="5">
    <source>
        <dbReference type="ARBA" id="ARBA00022679"/>
    </source>
</evidence>
<comment type="similarity">
    <text evidence="4 14">Belongs to the BRE1 family.</text>
</comment>
<evidence type="ECO:0000256" key="1">
    <source>
        <dbReference type="ARBA" id="ARBA00000900"/>
    </source>
</evidence>
<dbReference type="InterPro" id="IPR017907">
    <property type="entry name" value="Znf_RING_CS"/>
</dbReference>
<evidence type="ECO:0000256" key="15">
    <source>
        <dbReference type="SAM" id="Coils"/>
    </source>
</evidence>
<sequence length="624" mass="71628">MSAAPLSEIFSQPPPKSMPSYTIYDNDVESSEKRKQQHKLNFLKYKVQQHNKKAQNACVECYNALSKVELAAFDCLIADYFLGDCQINELRDFIACCAMPPFSLVNADRNDIAVAEQHIQYIFSKLQQTSQSLQRYKDHKIEPQKRPSEILSFLREQKSNLDRNRTDIKPTSQQQIDQMSSPSNQAVPSNPGFYKWLRKTMKSELSESTRIRQLIAKVSSKYNTVADLREATENLRQSKIAPQTINYEMCGLDNILHSPYISSAHSNYVFLQSMLSSIRSQKSYLIPRCQHLISRCQEMITNVQQKTEKMRAESIQQSQTLRSSLDRRIEDVNEIKKKIEPYTRSLIAAENVSSLEKFTEIAEDLDKILSEKITSKGNAPELLNLLKELRTARKDTQTLAEFEINKMISAATIQKTYYNVIRDFSKADDQVYQSSRELTQLTSYEKYLTELSDLLKVRDIENWNQNLALVTTAFSELQEESTALAEAVTPLIEVKSDTESDAELEAMENKVNELLEERIRLSKELTDIALDNAHATEELYNTVTKFTVLESDSANCRSESEEKQILKLQEKILCPICHKNRRNCLITTCMHPICKNCMAEAGGQCPICGESFDDEDVKMFWFQN</sequence>
<keyword evidence="9 14" id="KW-0862">Zinc</keyword>
<dbReference type="AlphaFoldDB" id="A2E920"/>
<keyword evidence="19" id="KW-1185">Reference proteome</keyword>
<evidence type="ECO:0000256" key="10">
    <source>
        <dbReference type="ARBA" id="ARBA00022853"/>
    </source>
</evidence>
<evidence type="ECO:0000256" key="3">
    <source>
        <dbReference type="ARBA" id="ARBA00004906"/>
    </source>
</evidence>
<feature type="region of interest" description="Disordered" evidence="16">
    <location>
        <begin position="162"/>
        <end position="187"/>
    </location>
</feature>
<dbReference type="GO" id="GO:0033503">
    <property type="term" value="C:HULC complex"/>
    <property type="evidence" value="ECO:0000318"/>
    <property type="project" value="GO_Central"/>
</dbReference>
<dbReference type="PROSITE" id="PS00518">
    <property type="entry name" value="ZF_RING_1"/>
    <property type="match status" value="1"/>
</dbReference>
<evidence type="ECO:0000256" key="12">
    <source>
        <dbReference type="ARBA" id="ARBA00023242"/>
    </source>
</evidence>
<feature type="domain" description="RING-type" evidence="17">
    <location>
        <begin position="574"/>
        <end position="608"/>
    </location>
</feature>
<dbReference type="VEuPathDB" id="TrichDB:TVAGG3_0542080"/>
<keyword evidence="12 14" id="KW-0539">Nucleus</keyword>
<dbReference type="GO" id="GO:0061630">
    <property type="term" value="F:ubiquitin protein ligase activity"/>
    <property type="evidence" value="ECO:0000318"/>
    <property type="project" value="GO_Central"/>
</dbReference>
<keyword evidence="5 14" id="KW-0808">Transferase</keyword>